<gene>
    <name evidence="3" type="ORF">QE152_g16012</name>
</gene>
<evidence type="ECO:0000259" key="2">
    <source>
        <dbReference type="Pfam" id="PF01106"/>
    </source>
</evidence>
<dbReference type="GO" id="GO:0005506">
    <property type="term" value="F:iron ion binding"/>
    <property type="evidence" value="ECO:0007669"/>
    <property type="project" value="InterPro"/>
</dbReference>
<accession>A0AAW1L7I2</accession>
<dbReference type="AlphaFoldDB" id="A0AAW1L7I2"/>
<evidence type="ECO:0000256" key="1">
    <source>
        <dbReference type="ARBA" id="ARBA00006420"/>
    </source>
</evidence>
<feature type="domain" description="NIF system FeS cluster assembly NifU C-terminal" evidence="2">
    <location>
        <begin position="54"/>
        <end position="79"/>
    </location>
</feature>
<dbReference type="PANTHER" id="PTHR11178:SF1">
    <property type="entry name" value="NFU1 IRON-SULFUR CLUSTER SCAFFOLD HOMOLOG, MITOCHONDRIAL"/>
    <property type="match status" value="1"/>
</dbReference>
<feature type="domain" description="NIF system FeS cluster assembly NifU C-terminal" evidence="2">
    <location>
        <begin position="22"/>
        <end position="53"/>
    </location>
</feature>
<dbReference type="GO" id="GO:0016226">
    <property type="term" value="P:iron-sulfur cluster assembly"/>
    <property type="evidence" value="ECO:0007669"/>
    <property type="project" value="InterPro"/>
</dbReference>
<keyword evidence="4" id="KW-1185">Reference proteome</keyword>
<evidence type="ECO:0000313" key="4">
    <source>
        <dbReference type="Proteomes" id="UP001458880"/>
    </source>
</evidence>
<dbReference type="PANTHER" id="PTHR11178">
    <property type="entry name" value="IRON-SULFUR CLUSTER SCAFFOLD PROTEIN NFU-RELATED"/>
    <property type="match status" value="1"/>
</dbReference>
<evidence type="ECO:0000313" key="3">
    <source>
        <dbReference type="EMBL" id="KAK9729236.1"/>
    </source>
</evidence>
<protein>
    <submittedName>
        <fullName evidence="3">NifU-like domain</fullName>
    </submittedName>
</protein>
<dbReference type="Proteomes" id="UP001458880">
    <property type="component" value="Unassembled WGS sequence"/>
</dbReference>
<dbReference type="InterPro" id="IPR001075">
    <property type="entry name" value="NIF_FeS_clus_asmbl_NifU_C"/>
</dbReference>
<sequence length="81" mass="9206">MPGILLTYMQSRFYNHEIVQTVKELLNTRIRPTVQGDRGDIIFMDYDDGVIKLIIFMDYDDGVIKLKMQGSCSSCPSSIVA</sequence>
<dbReference type="InterPro" id="IPR034904">
    <property type="entry name" value="FSCA_dom_sf"/>
</dbReference>
<proteinExistence type="inferred from homology"/>
<reference evidence="3 4" key="1">
    <citation type="journal article" date="2024" name="BMC Genomics">
        <title>De novo assembly and annotation of Popillia japonica's genome with initial clues to its potential as an invasive pest.</title>
        <authorList>
            <person name="Cucini C."/>
            <person name="Boschi S."/>
            <person name="Funari R."/>
            <person name="Cardaioli E."/>
            <person name="Iannotti N."/>
            <person name="Marturano G."/>
            <person name="Paoli F."/>
            <person name="Bruttini M."/>
            <person name="Carapelli A."/>
            <person name="Frati F."/>
            <person name="Nardi F."/>
        </authorList>
    </citation>
    <scope>NUCLEOTIDE SEQUENCE [LARGE SCALE GENOMIC DNA]</scope>
    <source>
        <strain evidence="3">DMR45628</strain>
    </source>
</reference>
<dbReference type="GO" id="GO:0051536">
    <property type="term" value="F:iron-sulfur cluster binding"/>
    <property type="evidence" value="ECO:0007669"/>
    <property type="project" value="InterPro"/>
</dbReference>
<dbReference type="EMBL" id="JASPKY010000162">
    <property type="protein sequence ID" value="KAK9729236.1"/>
    <property type="molecule type" value="Genomic_DNA"/>
</dbReference>
<dbReference type="Gene3D" id="3.30.300.130">
    <property type="entry name" value="Fe-S cluster assembly (FSCA)"/>
    <property type="match status" value="1"/>
</dbReference>
<name>A0AAW1L7I2_POPJA</name>
<organism evidence="3 4">
    <name type="scientific">Popillia japonica</name>
    <name type="common">Japanese beetle</name>
    <dbReference type="NCBI Taxonomy" id="7064"/>
    <lineage>
        <taxon>Eukaryota</taxon>
        <taxon>Metazoa</taxon>
        <taxon>Ecdysozoa</taxon>
        <taxon>Arthropoda</taxon>
        <taxon>Hexapoda</taxon>
        <taxon>Insecta</taxon>
        <taxon>Pterygota</taxon>
        <taxon>Neoptera</taxon>
        <taxon>Endopterygota</taxon>
        <taxon>Coleoptera</taxon>
        <taxon>Polyphaga</taxon>
        <taxon>Scarabaeiformia</taxon>
        <taxon>Scarabaeidae</taxon>
        <taxon>Rutelinae</taxon>
        <taxon>Popillia</taxon>
    </lineage>
</organism>
<comment type="caution">
    <text evidence="3">The sequence shown here is derived from an EMBL/GenBank/DDBJ whole genome shotgun (WGS) entry which is preliminary data.</text>
</comment>
<dbReference type="SUPFAM" id="SSF117916">
    <property type="entry name" value="Fe-S cluster assembly (FSCA) domain-like"/>
    <property type="match status" value="1"/>
</dbReference>
<comment type="similarity">
    <text evidence="1">Belongs to the NifU family.</text>
</comment>
<dbReference type="Pfam" id="PF01106">
    <property type="entry name" value="NifU"/>
    <property type="match status" value="2"/>
</dbReference>
<dbReference type="GO" id="GO:0005739">
    <property type="term" value="C:mitochondrion"/>
    <property type="evidence" value="ECO:0007669"/>
    <property type="project" value="TreeGrafter"/>
</dbReference>